<organism evidence="8 9">
    <name type="scientific">Paenibacillus allorhizosphaerae</name>
    <dbReference type="NCBI Taxonomy" id="2849866"/>
    <lineage>
        <taxon>Bacteria</taxon>
        <taxon>Bacillati</taxon>
        <taxon>Bacillota</taxon>
        <taxon>Bacilli</taxon>
        <taxon>Bacillales</taxon>
        <taxon>Paenibacillaceae</taxon>
        <taxon>Paenibacillus</taxon>
    </lineage>
</organism>
<keyword evidence="2 5" id="KW-0547">Nucleotide-binding</keyword>
<protein>
    <recommendedName>
        <fullName evidence="5">Glutamyl-Q tRNA(Asp) synthetase</fullName>
        <shortName evidence="5">Glu-Q-RSs</shortName>
        <ecNumber evidence="5">6.1.1.-</ecNumber>
    </recommendedName>
</protein>
<evidence type="ECO:0000259" key="7">
    <source>
        <dbReference type="Pfam" id="PF00749"/>
    </source>
</evidence>
<dbReference type="InterPro" id="IPR020058">
    <property type="entry name" value="Glu/Gln-tRNA-synth_Ib_cat-dom"/>
</dbReference>
<feature type="short sequence motif" description="'HIGH' region" evidence="5">
    <location>
        <begin position="8"/>
        <end position="18"/>
    </location>
</feature>
<feature type="binding site" evidence="5">
    <location>
        <position position="105"/>
    </location>
    <ligand>
        <name>Zn(2+)</name>
        <dbReference type="ChEBI" id="CHEBI:29105"/>
    </ligand>
</feature>
<evidence type="ECO:0000313" key="8">
    <source>
        <dbReference type="EMBL" id="CAG7647462.1"/>
    </source>
</evidence>
<keyword evidence="5" id="KW-0479">Metal-binding</keyword>
<feature type="binding site" evidence="5">
    <location>
        <position position="133"/>
    </location>
    <ligand>
        <name>Zn(2+)</name>
        <dbReference type="ChEBI" id="CHEBI:29105"/>
    </ligand>
</feature>
<evidence type="ECO:0000256" key="5">
    <source>
        <dbReference type="HAMAP-Rule" id="MF_01428"/>
    </source>
</evidence>
<gene>
    <name evidence="8" type="primary">gltX1</name>
    <name evidence="5" type="synonym">gluQ</name>
    <name evidence="8" type="ORF">PAECIP111802_03980</name>
</gene>
<comment type="caution">
    <text evidence="8">The sequence shown here is derived from an EMBL/GenBank/DDBJ whole genome shotgun (WGS) entry which is preliminary data.</text>
</comment>
<dbReference type="InterPro" id="IPR022380">
    <property type="entry name" value="Glu-Q_tRNA(Asp)_Synthase"/>
</dbReference>
<dbReference type="NCBIfam" id="TIGR03838">
    <property type="entry name" value="queuosine_YadB"/>
    <property type="match status" value="1"/>
</dbReference>
<dbReference type="InterPro" id="IPR001412">
    <property type="entry name" value="aa-tRNA-synth_I_CS"/>
</dbReference>
<name>A0ABN7TSG9_9BACL</name>
<dbReference type="GO" id="GO:0004818">
    <property type="term" value="F:glutamate-tRNA ligase activity"/>
    <property type="evidence" value="ECO:0007669"/>
    <property type="project" value="UniProtKB-EC"/>
</dbReference>
<dbReference type="NCBIfam" id="NF004315">
    <property type="entry name" value="PRK05710.1-4"/>
    <property type="match status" value="1"/>
</dbReference>
<keyword evidence="5" id="KW-0862">Zinc</keyword>
<dbReference type="HAMAP" id="MF_01428">
    <property type="entry name" value="Glu_Q_tRNA_synth"/>
    <property type="match status" value="1"/>
</dbReference>
<keyword evidence="9" id="KW-1185">Reference proteome</keyword>
<keyword evidence="4 5" id="KW-0030">Aminoacyl-tRNA synthetase</keyword>
<dbReference type="EMBL" id="CAJVCE010000011">
    <property type="protein sequence ID" value="CAG7647462.1"/>
    <property type="molecule type" value="Genomic_DNA"/>
</dbReference>
<feature type="binding site" evidence="5">
    <location>
        <begin position="5"/>
        <end position="9"/>
    </location>
    <ligand>
        <name>L-glutamate</name>
        <dbReference type="ChEBI" id="CHEBI:29985"/>
    </ligand>
</feature>
<dbReference type="NCBIfam" id="NF004314">
    <property type="entry name" value="PRK05710.1-3"/>
    <property type="match status" value="1"/>
</dbReference>
<evidence type="ECO:0000256" key="3">
    <source>
        <dbReference type="ARBA" id="ARBA00022840"/>
    </source>
</evidence>
<dbReference type="RefSeq" id="WP_218100272.1">
    <property type="nucleotide sequence ID" value="NZ_CAJVCE010000011.1"/>
</dbReference>
<comment type="similarity">
    <text evidence="5">Belongs to the class-I aminoacyl-tRNA synthetase family. GluQ subfamily.</text>
</comment>
<comment type="cofactor">
    <cofactor evidence="5">
        <name>Zn(2+)</name>
        <dbReference type="ChEBI" id="CHEBI:29105"/>
    </cofactor>
    <text evidence="5">Binds 1 zinc ion per subunit.</text>
</comment>
<sequence>MKRGRFAPTPSGPMHLGNALSALIAWLHIRKDHGQFILRIEDIDTQRSKPEYARQLLEDLRWLGIDWDEGPDVGGPYAPYVQNKRLDRYESALHALEAAGRLYPCYCSRADLAAIARAPHGLASEGPAYAGTCRRLTAAERSTKSAAKTPSLRFALPDAPLRFVDEIQGPQQVPAGSGGDFVVKRADGMFGYQLAVVVDDAAMGVTHVVRGGDLLDSTPRQLWLYEALGLPAPAFAHVPLLLGEDGRKLSKRHGAVALRELQAAGAAPEQVVGWLAHVCGLRDRLEPVKASELLGDFRLENVGKQPIVVNGQMLRQIGEVSIKNSAT</sequence>
<feature type="domain" description="Glutamyl/glutaminyl-tRNA synthetase class Ib catalytic" evidence="7">
    <location>
        <begin position="4"/>
        <end position="309"/>
    </location>
</feature>
<dbReference type="Proteomes" id="UP000730618">
    <property type="component" value="Unassembled WGS sequence"/>
</dbReference>
<comment type="function">
    <text evidence="5">Catalyzes the tRNA-independent activation of glutamate in presence of ATP and the subsequent transfer of glutamate onto a tRNA(Asp). Glutamate is transferred on the 2-amino-5-(4,5-dihydroxy-2-cyclopenten-1-yl) moiety of the queuosine in the wobble position of the QUC anticodon.</text>
</comment>
<feature type="binding site" evidence="5">
    <location>
        <position position="107"/>
    </location>
    <ligand>
        <name>Zn(2+)</name>
        <dbReference type="ChEBI" id="CHEBI:29105"/>
    </ligand>
</feature>
<evidence type="ECO:0000256" key="2">
    <source>
        <dbReference type="ARBA" id="ARBA00022741"/>
    </source>
</evidence>
<dbReference type="EC" id="6.1.1.-" evidence="5"/>
<feature type="binding site" evidence="5">
    <location>
        <position position="210"/>
    </location>
    <ligand>
        <name>L-glutamate</name>
        <dbReference type="ChEBI" id="CHEBI:29985"/>
    </ligand>
</feature>
<evidence type="ECO:0000256" key="6">
    <source>
        <dbReference type="RuleBase" id="RU363037"/>
    </source>
</evidence>
<feature type="short sequence motif" description="'KMSKS' region" evidence="5">
    <location>
        <begin position="248"/>
        <end position="252"/>
    </location>
</feature>
<evidence type="ECO:0000313" key="9">
    <source>
        <dbReference type="Proteomes" id="UP000730618"/>
    </source>
</evidence>
<reference evidence="8 9" key="1">
    <citation type="submission" date="2021-06" db="EMBL/GenBank/DDBJ databases">
        <authorList>
            <person name="Criscuolo A."/>
        </authorList>
    </citation>
    <scope>NUCLEOTIDE SEQUENCE [LARGE SCALE GENOMIC DNA]</scope>
    <source>
        <strain evidence="9">CIP 111802</strain>
    </source>
</reference>
<evidence type="ECO:0000256" key="1">
    <source>
        <dbReference type="ARBA" id="ARBA00022598"/>
    </source>
</evidence>
<dbReference type="Pfam" id="PF00749">
    <property type="entry name" value="tRNA-synt_1c"/>
    <property type="match status" value="1"/>
</dbReference>
<keyword evidence="1 5" id="KW-0436">Ligase</keyword>
<keyword evidence="6" id="KW-0648">Protein biosynthesis</keyword>
<feature type="binding site" evidence="5">
    <location>
        <position position="192"/>
    </location>
    <ligand>
        <name>L-glutamate</name>
        <dbReference type="ChEBI" id="CHEBI:29985"/>
    </ligand>
</feature>
<dbReference type="PANTHER" id="PTHR43311">
    <property type="entry name" value="GLUTAMATE--TRNA LIGASE"/>
    <property type="match status" value="1"/>
</dbReference>
<proteinExistence type="inferred from homology"/>
<accession>A0ABN7TSG9</accession>
<dbReference type="PANTHER" id="PTHR43311:SF1">
    <property type="entry name" value="GLUTAMYL-Q TRNA(ASP) SYNTHETASE"/>
    <property type="match status" value="1"/>
</dbReference>
<evidence type="ECO:0000256" key="4">
    <source>
        <dbReference type="ARBA" id="ARBA00023146"/>
    </source>
</evidence>
<dbReference type="PROSITE" id="PS00178">
    <property type="entry name" value="AA_TRNA_LIGASE_I"/>
    <property type="match status" value="1"/>
</dbReference>
<feature type="binding site" evidence="5">
    <location>
        <position position="251"/>
    </location>
    <ligand>
        <name>ATP</name>
        <dbReference type="ChEBI" id="CHEBI:30616"/>
    </ligand>
</feature>
<keyword evidence="3 5" id="KW-0067">ATP-binding</keyword>
<dbReference type="InterPro" id="IPR049940">
    <property type="entry name" value="GluQ/Sye"/>
</dbReference>
<feature type="binding site" evidence="5">
    <location>
        <position position="129"/>
    </location>
    <ligand>
        <name>Zn(2+)</name>
        <dbReference type="ChEBI" id="CHEBI:29105"/>
    </ligand>
</feature>
<feature type="binding site" evidence="5">
    <location>
        <position position="41"/>
    </location>
    <ligand>
        <name>L-glutamate</name>
        <dbReference type="ChEBI" id="CHEBI:29985"/>
    </ligand>
</feature>